<evidence type="ECO:0000313" key="4">
    <source>
        <dbReference type="Proteomes" id="UP000622648"/>
    </source>
</evidence>
<reference evidence="4" key="2">
    <citation type="journal article" date="2019" name="Int. J. Syst. Evol. Microbiol.">
        <title>The Global Catalogue of Microorganisms (GCM) 10K type strain sequencing project: providing services to taxonomists for standard genome sequencing and annotation.</title>
        <authorList>
            <consortium name="The Broad Institute Genomics Platform"/>
            <consortium name="The Broad Institute Genome Sequencing Center for Infectious Disease"/>
            <person name="Wu L."/>
            <person name="Ma J."/>
        </authorList>
    </citation>
    <scope>NUCLEOTIDE SEQUENCE [LARGE SCALE GENOMIC DNA]</scope>
    <source>
        <strain evidence="4">CGMCC 1.15644</strain>
    </source>
</reference>
<reference evidence="2 3" key="3">
    <citation type="submission" date="2019-03" db="EMBL/GenBank/DDBJ databases">
        <title>Genomic Encyclopedia of Type Strains, Phase IV (KMG-IV): sequencing the most valuable type-strain genomes for metagenomic binning, comparative biology and taxonomic classification.</title>
        <authorList>
            <person name="Goeker M."/>
        </authorList>
    </citation>
    <scope>NUCLEOTIDE SEQUENCE [LARGE SCALE GENOMIC DNA]</scope>
    <source>
        <strain evidence="2 3">DSM 103236</strain>
    </source>
</reference>
<dbReference type="Proteomes" id="UP000295684">
    <property type="component" value="Unassembled WGS sequence"/>
</dbReference>
<evidence type="ECO:0008006" key="5">
    <source>
        <dbReference type="Google" id="ProtNLM"/>
    </source>
</evidence>
<evidence type="ECO:0000313" key="3">
    <source>
        <dbReference type="Proteomes" id="UP000295684"/>
    </source>
</evidence>
<dbReference type="Pfam" id="PF09982">
    <property type="entry name" value="LpxR"/>
    <property type="match status" value="1"/>
</dbReference>
<dbReference type="InterPro" id="IPR018707">
    <property type="entry name" value="LpxR"/>
</dbReference>
<evidence type="ECO:0000313" key="1">
    <source>
        <dbReference type="EMBL" id="GGE70819.1"/>
    </source>
</evidence>
<reference evidence="1" key="1">
    <citation type="journal article" date="2014" name="Int. J. Syst. Evol. Microbiol.">
        <title>Complete genome of a new Firmicutes species belonging to the dominant human colonic microbiota ('Ruminococcus bicirculans') reveals two chromosomes and a selective capacity to utilize plant glucans.</title>
        <authorList>
            <consortium name="NISC Comparative Sequencing Program"/>
            <person name="Wegmann U."/>
            <person name="Louis P."/>
            <person name="Goesmann A."/>
            <person name="Henrissat B."/>
            <person name="Duncan S.H."/>
            <person name="Flint H.J."/>
        </authorList>
    </citation>
    <scope>NUCLEOTIDE SEQUENCE</scope>
    <source>
        <strain evidence="1">CGMCC 1.15644</strain>
    </source>
</reference>
<protein>
    <recommendedName>
        <fullName evidence="5">Lipid A deacylase LpxR family protein</fullName>
    </recommendedName>
</protein>
<accession>A0A4R2H1K9</accession>
<reference evidence="1" key="4">
    <citation type="submission" date="2024-05" db="EMBL/GenBank/DDBJ databases">
        <authorList>
            <person name="Sun Q."/>
            <person name="Zhou Y."/>
        </authorList>
    </citation>
    <scope>NUCLEOTIDE SEQUENCE</scope>
    <source>
        <strain evidence="1">CGMCC 1.15644</strain>
    </source>
</reference>
<evidence type="ECO:0000313" key="2">
    <source>
        <dbReference type="EMBL" id="TCO18235.1"/>
    </source>
</evidence>
<name>A0A4R2H1K9_9SPHI</name>
<dbReference type="EMBL" id="BMJO01000011">
    <property type="protein sequence ID" value="GGE70819.1"/>
    <property type="molecule type" value="Genomic_DNA"/>
</dbReference>
<dbReference type="EMBL" id="SLWO01000012">
    <property type="protein sequence ID" value="TCO18235.1"/>
    <property type="molecule type" value="Genomic_DNA"/>
</dbReference>
<dbReference type="Proteomes" id="UP000622648">
    <property type="component" value="Unassembled WGS sequence"/>
</dbReference>
<comment type="caution">
    <text evidence="2">The sequence shown here is derived from an EMBL/GenBank/DDBJ whole genome shotgun (WGS) entry which is preliminary data.</text>
</comment>
<gene>
    <name evidence="2" type="ORF">EV200_11241</name>
    <name evidence="1" type="ORF">GCM10011413_41930</name>
</gene>
<dbReference type="InterPro" id="IPR037107">
    <property type="entry name" value="Put_OMP_sf"/>
</dbReference>
<organism evidence="2 3">
    <name type="scientific">Pedobacter psychrotolerans</name>
    <dbReference type="NCBI Taxonomy" id="1843235"/>
    <lineage>
        <taxon>Bacteria</taxon>
        <taxon>Pseudomonadati</taxon>
        <taxon>Bacteroidota</taxon>
        <taxon>Sphingobacteriia</taxon>
        <taxon>Sphingobacteriales</taxon>
        <taxon>Sphingobacteriaceae</taxon>
        <taxon>Pedobacter</taxon>
    </lineage>
</organism>
<keyword evidence="4" id="KW-1185">Reference proteome</keyword>
<sequence length="337" mass="38133">MIFRKFNNNKYIYSPGNHPGFFMKLFFTTAILCLICLTGFSQSFKNEFGFKTENDAYLATLNDRYYTNGLFLYFRRAIDPAKFSEKIEKKTYEISAGQKMYTPYWGQVAKREDQDRPFAGYLYAGAAYSVFYKNESVLKTSVEIGTVGPNSLAQDAQKFLHKTVGFYTPAGWEYQIKNEFAVNLAANYSKLLVRSSDNIVDLSGQGYANLGTTFSGLGTSILFRAGRLNQLFNSAYHNAVIGDSKTAALNKSEFFFYAKPQLNVVAYDATIQGSLFKNNSPVTFDVQPIVFEQQFGVNYSSKRFTADFNIIFKTKEVKSVAKAQNYGGLSLYYRFGI</sequence>
<proteinExistence type="predicted"/>
<dbReference type="Gene3D" id="2.40.128.140">
    <property type="entry name" value="Outer membrane protein"/>
    <property type="match status" value="1"/>
</dbReference>
<dbReference type="AlphaFoldDB" id="A0A4R2H1K9"/>